<evidence type="ECO:0000256" key="7">
    <source>
        <dbReference type="ARBA" id="ARBA00023146"/>
    </source>
</evidence>
<dbReference type="SUPFAM" id="SSF50715">
    <property type="entry name" value="Ribosomal protein L25-like"/>
    <property type="match status" value="1"/>
</dbReference>
<keyword evidence="3 9" id="KW-0436">Ligase</keyword>
<dbReference type="InterPro" id="IPR014729">
    <property type="entry name" value="Rossmann-like_a/b/a_fold"/>
</dbReference>
<keyword evidence="4 9" id="KW-0547">Nucleotide-binding</keyword>
<evidence type="ECO:0000256" key="3">
    <source>
        <dbReference type="ARBA" id="ARBA00022598"/>
    </source>
</evidence>
<comment type="catalytic activity">
    <reaction evidence="8 9">
        <text>tRNA(Gln) + L-glutamine + ATP = L-glutaminyl-tRNA(Gln) + AMP + diphosphate</text>
        <dbReference type="Rhea" id="RHEA:20121"/>
        <dbReference type="Rhea" id="RHEA-COMP:9662"/>
        <dbReference type="Rhea" id="RHEA-COMP:9681"/>
        <dbReference type="ChEBI" id="CHEBI:30616"/>
        <dbReference type="ChEBI" id="CHEBI:33019"/>
        <dbReference type="ChEBI" id="CHEBI:58359"/>
        <dbReference type="ChEBI" id="CHEBI:78442"/>
        <dbReference type="ChEBI" id="CHEBI:78521"/>
        <dbReference type="ChEBI" id="CHEBI:456215"/>
        <dbReference type="EC" id="6.1.1.18"/>
    </reaction>
</comment>
<dbReference type="RefSeq" id="WP_222581736.1">
    <property type="nucleotide sequence ID" value="NZ_JAHVHU010000025.1"/>
</dbReference>
<dbReference type="EMBL" id="JAHVHU010000025">
    <property type="protein sequence ID" value="MBY5960187.1"/>
    <property type="molecule type" value="Genomic_DNA"/>
</dbReference>
<evidence type="ECO:0000256" key="2">
    <source>
        <dbReference type="ARBA" id="ARBA00022490"/>
    </source>
</evidence>
<evidence type="ECO:0000256" key="6">
    <source>
        <dbReference type="ARBA" id="ARBA00022917"/>
    </source>
</evidence>
<feature type="binding site" evidence="9">
    <location>
        <begin position="39"/>
        <end position="45"/>
    </location>
    <ligand>
        <name>ATP</name>
        <dbReference type="ChEBI" id="CHEBI:30616"/>
    </ligand>
</feature>
<dbReference type="InterPro" id="IPR050132">
    <property type="entry name" value="Gln/Glu-tRNA_Ligase"/>
</dbReference>
<evidence type="ECO:0000256" key="5">
    <source>
        <dbReference type="ARBA" id="ARBA00022840"/>
    </source>
</evidence>
<feature type="short sequence motif" description="'KMSKS' region" evidence="9">
    <location>
        <begin position="265"/>
        <end position="269"/>
    </location>
</feature>
<evidence type="ECO:0000259" key="11">
    <source>
        <dbReference type="Pfam" id="PF00749"/>
    </source>
</evidence>
<dbReference type="InterPro" id="IPR020056">
    <property type="entry name" value="Rbsml_bL25/Gln-tRNA_synth_N"/>
</dbReference>
<dbReference type="PRINTS" id="PR00987">
    <property type="entry name" value="TRNASYNTHGLU"/>
</dbReference>
<feature type="short sequence motif" description="'HIGH' region" evidence="9">
    <location>
        <begin position="32"/>
        <end position="42"/>
    </location>
</feature>
<dbReference type="InterPro" id="IPR011035">
    <property type="entry name" value="Ribosomal_bL25/Gln-tRNA_synth"/>
</dbReference>
<dbReference type="NCBIfam" id="NF011291">
    <property type="entry name" value="PRK14703.1"/>
    <property type="match status" value="1"/>
</dbReference>
<proteinExistence type="inferred from homology"/>
<dbReference type="AlphaFoldDB" id="A0A953HR18"/>
<feature type="domain" description="tRNA synthetases class I (E and Q) anti-codon binding" evidence="13">
    <location>
        <begin position="454"/>
        <end position="529"/>
    </location>
</feature>
<feature type="binding site" evidence="9">
    <location>
        <position position="229"/>
    </location>
    <ligand>
        <name>ATP</name>
        <dbReference type="ChEBI" id="CHEBI:30616"/>
    </ligand>
</feature>
<keyword evidence="6 9" id="KW-0648">Protein biosynthesis</keyword>
<dbReference type="InterPro" id="IPR022861">
    <property type="entry name" value="Gln_tRNA_ligase_bac"/>
</dbReference>
<comment type="subcellular location">
    <subcellularLocation>
        <location evidence="9">Cytoplasm</location>
    </subcellularLocation>
</comment>
<dbReference type="GO" id="GO:0004819">
    <property type="term" value="F:glutamine-tRNA ligase activity"/>
    <property type="evidence" value="ECO:0007669"/>
    <property type="project" value="UniProtKB-UniRule"/>
</dbReference>
<dbReference type="InterPro" id="IPR020058">
    <property type="entry name" value="Glu/Gln-tRNA-synth_Ib_cat-dom"/>
</dbReference>
<evidence type="ECO:0000256" key="8">
    <source>
        <dbReference type="ARBA" id="ARBA00048270"/>
    </source>
</evidence>
<evidence type="ECO:0000256" key="9">
    <source>
        <dbReference type="HAMAP-Rule" id="MF_00126"/>
    </source>
</evidence>
<sequence length="557" mass="64735">MSEKSKNFIEQIIEGDIQKGKHGGAVRTRFPPEPNGYLHIGHAKAICLNFGVANDYNGTTNLRFDDTNPATEEEHYVESIKKDIQWLGYDWDDRLYFASDYFQQLYDYGMQLVEQGDAYVDDSSSEEIAAQKGTVTTPGINSPYRERTIEENRDLFQRMKNGEFEEGSRVLRARIDMAHPNMNMRDPLIYRIKNVPHHQSGDTWHIYPMYDFAHPVSDSIENITHSLCTLEFENHRPIYDWFLEKLGTFPSRQIEFARLNVNYTITSKRKLRRLVEECFVDGWDDPRMPTLSGMRRRGFTPASIRQFAGKVGVAKRDNVIDISLLEHCLRDDLNAKANRMMAILHPLKVVITNYPEDKVEWMEAENNPENEAAGIRKMPFSRELYIEREDFMEDPPKKYFRMTPGKHVRLKHGYILFCEKAIKDENGEVVEVHCTYAPDSKSGEDTSGIKVRGTLHYVEATHARQVEVRLYDRLFNVPIPDENPDVDYTTHINPESRKVLTEVMVEPELANAQPGEIFQFFRKGYFILDPDSTDEHLIFNQAVALRDSWAKMQKKKK</sequence>
<dbReference type="Pfam" id="PF20974">
    <property type="entry name" value="tRNA-synt_1c_C2"/>
    <property type="match status" value="1"/>
</dbReference>
<dbReference type="FunFam" id="3.40.50.620:FF:000037">
    <property type="entry name" value="Glutamine--tRNA ligase cytoplasmic"/>
    <property type="match status" value="1"/>
</dbReference>
<evidence type="ECO:0000256" key="10">
    <source>
        <dbReference type="RuleBase" id="RU363037"/>
    </source>
</evidence>
<dbReference type="PANTHER" id="PTHR43097:SF5">
    <property type="entry name" value="GLUTAMATE--TRNA LIGASE"/>
    <property type="match status" value="1"/>
</dbReference>
<accession>A0A953HR18</accession>
<comment type="caution">
    <text evidence="9">Lacks conserved residue(s) required for the propagation of feature annotation.</text>
</comment>
<keyword evidence="15" id="KW-1185">Reference proteome</keyword>
<dbReference type="GO" id="GO:0005829">
    <property type="term" value="C:cytosol"/>
    <property type="evidence" value="ECO:0007669"/>
    <property type="project" value="TreeGrafter"/>
</dbReference>
<dbReference type="GO" id="GO:0005524">
    <property type="term" value="F:ATP binding"/>
    <property type="evidence" value="ECO:0007669"/>
    <property type="project" value="UniProtKB-UniRule"/>
</dbReference>
<gene>
    <name evidence="9" type="primary">glnS</name>
    <name evidence="14" type="ORF">KUV50_18685</name>
</gene>
<dbReference type="SUPFAM" id="SSF52374">
    <property type="entry name" value="Nucleotidylyl transferase"/>
    <property type="match status" value="1"/>
</dbReference>
<dbReference type="PROSITE" id="PS00178">
    <property type="entry name" value="AA_TRNA_LIGASE_I"/>
    <property type="match status" value="1"/>
</dbReference>
<comment type="similarity">
    <text evidence="1 9 10">Belongs to the class-I aminoacyl-tRNA synthetase family.</text>
</comment>
<dbReference type="Gene3D" id="2.40.240.10">
    <property type="entry name" value="Ribosomal Protein L25, Chain P"/>
    <property type="match status" value="2"/>
</dbReference>
<evidence type="ECO:0000256" key="1">
    <source>
        <dbReference type="ARBA" id="ARBA00005594"/>
    </source>
</evidence>
<dbReference type="InterPro" id="IPR049437">
    <property type="entry name" value="tRNA-synt_1c_C2"/>
</dbReference>
<dbReference type="PANTHER" id="PTHR43097">
    <property type="entry name" value="GLUTAMINE-TRNA LIGASE"/>
    <property type="match status" value="1"/>
</dbReference>
<evidence type="ECO:0000259" key="12">
    <source>
        <dbReference type="Pfam" id="PF03950"/>
    </source>
</evidence>
<feature type="binding site" evidence="9">
    <location>
        <position position="65"/>
    </location>
    <ligand>
        <name>L-glutamine</name>
        <dbReference type="ChEBI" id="CHEBI:58359"/>
    </ligand>
</feature>
<dbReference type="EC" id="6.1.1.18" evidence="9"/>
<keyword evidence="5 9" id="KW-0067">ATP-binding</keyword>
<evidence type="ECO:0000256" key="4">
    <source>
        <dbReference type="ARBA" id="ARBA00022741"/>
    </source>
</evidence>
<feature type="binding site" evidence="9">
    <location>
        <position position="210"/>
    </location>
    <ligand>
        <name>L-glutamine</name>
        <dbReference type="ChEBI" id="CHEBI:58359"/>
    </ligand>
</feature>
<dbReference type="HAMAP" id="MF_00126">
    <property type="entry name" value="Gln_tRNA_synth"/>
    <property type="match status" value="1"/>
</dbReference>
<dbReference type="Proteomes" id="UP000753961">
    <property type="component" value="Unassembled WGS sequence"/>
</dbReference>
<comment type="subunit">
    <text evidence="9">Monomer.</text>
</comment>
<dbReference type="Gene3D" id="3.40.50.620">
    <property type="entry name" value="HUPs"/>
    <property type="match status" value="1"/>
</dbReference>
<dbReference type="Pfam" id="PF00749">
    <property type="entry name" value="tRNA-synt_1c"/>
    <property type="match status" value="1"/>
</dbReference>
<keyword evidence="7 9" id="KW-0030">Aminoacyl-tRNA synthetase</keyword>
<evidence type="ECO:0000313" key="15">
    <source>
        <dbReference type="Proteomes" id="UP000753961"/>
    </source>
</evidence>
<keyword evidence="2 9" id="KW-0963">Cytoplasm</keyword>
<name>A0A953HR18_9BACT</name>
<feature type="binding site" evidence="9">
    <location>
        <begin position="33"/>
        <end position="35"/>
    </location>
    <ligand>
        <name>ATP</name>
        <dbReference type="ChEBI" id="CHEBI:30616"/>
    </ligand>
</feature>
<reference evidence="14" key="1">
    <citation type="submission" date="2021-06" db="EMBL/GenBank/DDBJ databases">
        <title>44 bacteria genomes isolated from Dapeng, Shenzhen.</title>
        <authorList>
            <person name="Zheng W."/>
            <person name="Yu S."/>
            <person name="Huang Y."/>
        </authorList>
    </citation>
    <scope>NUCLEOTIDE SEQUENCE</scope>
    <source>
        <strain evidence="14">DP5N28-2</strain>
    </source>
</reference>
<feature type="binding site" evidence="9">
    <location>
        <begin position="258"/>
        <end position="259"/>
    </location>
    <ligand>
        <name>ATP</name>
        <dbReference type="ChEBI" id="CHEBI:30616"/>
    </ligand>
</feature>
<evidence type="ECO:0000313" key="14">
    <source>
        <dbReference type="EMBL" id="MBY5960187.1"/>
    </source>
</evidence>
<dbReference type="InterPro" id="IPR004514">
    <property type="entry name" value="Gln-tRNA-synth"/>
</dbReference>
<dbReference type="GO" id="GO:0006424">
    <property type="term" value="P:glutamyl-tRNA aminoacylation"/>
    <property type="evidence" value="ECO:0007669"/>
    <property type="project" value="UniProtKB-UniRule"/>
</dbReference>
<feature type="domain" description="Glutamyl/glutaminyl-tRNA synthetase class Ib catalytic" evidence="11">
    <location>
        <begin position="26"/>
        <end position="334"/>
    </location>
</feature>
<organism evidence="14 15">
    <name type="scientific">Membranihabitans marinus</name>
    <dbReference type="NCBI Taxonomy" id="1227546"/>
    <lineage>
        <taxon>Bacteria</taxon>
        <taxon>Pseudomonadati</taxon>
        <taxon>Bacteroidota</taxon>
        <taxon>Saprospiria</taxon>
        <taxon>Saprospirales</taxon>
        <taxon>Saprospiraceae</taxon>
        <taxon>Membranihabitans</taxon>
    </lineage>
</organism>
<protein>
    <recommendedName>
        <fullName evidence="9">Glutamine--tRNA ligase</fullName>
        <ecNumber evidence="9">6.1.1.18</ecNumber>
    </recommendedName>
    <alternativeName>
        <fullName evidence="9">Glutaminyl-tRNA synthetase</fullName>
        <shortName evidence="9">GlnRS</shortName>
    </alternativeName>
</protein>
<feature type="domain" description="Glutamyl/glutaminyl-tRNA synthetase class Ib anti-codon binding" evidence="12">
    <location>
        <begin position="337"/>
        <end position="436"/>
    </location>
</feature>
<dbReference type="GO" id="GO:0006425">
    <property type="term" value="P:glutaminyl-tRNA aminoacylation"/>
    <property type="evidence" value="ECO:0007669"/>
    <property type="project" value="UniProtKB-UniRule"/>
</dbReference>
<dbReference type="InterPro" id="IPR020059">
    <property type="entry name" value="Glu/Gln-tRNA-synth_Ib_codon-bd"/>
</dbReference>
<evidence type="ECO:0000259" key="13">
    <source>
        <dbReference type="Pfam" id="PF20974"/>
    </source>
</evidence>
<dbReference type="Pfam" id="PF03950">
    <property type="entry name" value="tRNA-synt_1c_C"/>
    <property type="match status" value="1"/>
</dbReference>
<dbReference type="InterPro" id="IPR000924">
    <property type="entry name" value="Glu/Gln-tRNA-synth"/>
</dbReference>
<comment type="caution">
    <text evidence="14">The sequence shown here is derived from an EMBL/GenBank/DDBJ whole genome shotgun (WGS) entry which is preliminary data.</text>
</comment>
<dbReference type="InterPro" id="IPR001412">
    <property type="entry name" value="aa-tRNA-synth_I_CS"/>
</dbReference>
<dbReference type="NCBIfam" id="TIGR00440">
    <property type="entry name" value="glnS"/>
    <property type="match status" value="1"/>
</dbReference>